<feature type="region of interest" description="Disordered" evidence="1">
    <location>
        <begin position="1"/>
        <end position="20"/>
    </location>
</feature>
<dbReference type="AlphaFoldDB" id="A0A4Z2HSE0"/>
<dbReference type="Proteomes" id="UP000314294">
    <property type="component" value="Unassembled WGS sequence"/>
</dbReference>
<sequence length="91" mass="9888">MKQRGSGNVGVATDVNKQPSHFESDDWFAEIYGAPAELQMIGARSPCSGQRPPSSNHGTRSALSQSGASCHRTGDARFQLKKKKKKKKEIS</sequence>
<evidence type="ECO:0000313" key="3">
    <source>
        <dbReference type="Proteomes" id="UP000314294"/>
    </source>
</evidence>
<protein>
    <submittedName>
        <fullName evidence="2">Uncharacterized protein</fullName>
    </submittedName>
</protein>
<feature type="region of interest" description="Disordered" evidence="1">
    <location>
        <begin position="43"/>
        <end position="91"/>
    </location>
</feature>
<accession>A0A4Z2HSE0</accession>
<reference evidence="2 3" key="1">
    <citation type="submission" date="2019-03" db="EMBL/GenBank/DDBJ databases">
        <title>First draft genome of Liparis tanakae, snailfish: a comprehensive survey of snailfish specific genes.</title>
        <authorList>
            <person name="Kim W."/>
            <person name="Song I."/>
            <person name="Jeong J.-H."/>
            <person name="Kim D."/>
            <person name="Kim S."/>
            <person name="Ryu S."/>
            <person name="Song J.Y."/>
            <person name="Lee S.K."/>
        </authorList>
    </citation>
    <scope>NUCLEOTIDE SEQUENCE [LARGE SCALE GENOMIC DNA]</scope>
    <source>
        <tissue evidence="2">Muscle</tissue>
    </source>
</reference>
<organism evidence="2 3">
    <name type="scientific">Liparis tanakae</name>
    <name type="common">Tanaka's snailfish</name>
    <dbReference type="NCBI Taxonomy" id="230148"/>
    <lineage>
        <taxon>Eukaryota</taxon>
        <taxon>Metazoa</taxon>
        <taxon>Chordata</taxon>
        <taxon>Craniata</taxon>
        <taxon>Vertebrata</taxon>
        <taxon>Euteleostomi</taxon>
        <taxon>Actinopterygii</taxon>
        <taxon>Neopterygii</taxon>
        <taxon>Teleostei</taxon>
        <taxon>Neoteleostei</taxon>
        <taxon>Acanthomorphata</taxon>
        <taxon>Eupercaria</taxon>
        <taxon>Perciformes</taxon>
        <taxon>Cottioidei</taxon>
        <taxon>Cottales</taxon>
        <taxon>Liparidae</taxon>
        <taxon>Liparis</taxon>
    </lineage>
</organism>
<gene>
    <name evidence="2" type="ORF">EYF80_020947</name>
</gene>
<feature type="compositionally biased region" description="Polar residues" evidence="1">
    <location>
        <begin position="47"/>
        <end position="68"/>
    </location>
</feature>
<feature type="compositionally biased region" description="Basic residues" evidence="1">
    <location>
        <begin position="79"/>
        <end position="91"/>
    </location>
</feature>
<evidence type="ECO:0000256" key="1">
    <source>
        <dbReference type="SAM" id="MobiDB-lite"/>
    </source>
</evidence>
<keyword evidence="3" id="KW-1185">Reference proteome</keyword>
<comment type="caution">
    <text evidence="2">The sequence shown here is derived from an EMBL/GenBank/DDBJ whole genome shotgun (WGS) entry which is preliminary data.</text>
</comment>
<evidence type="ECO:0000313" key="2">
    <source>
        <dbReference type="EMBL" id="TNN68759.1"/>
    </source>
</evidence>
<name>A0A4Z2HSE0_9TELE</name>
<proteinExistence type="predicted"/>
<dbReference type="EMBL" id="SRLO01000184">
    <property type="protein sequence ID" value="TNN68759.1"/>
    <property type="molecule type" value="Genomic_DNA"/>
</dbReference>